<evidence type="ECO:0000313" key="1">
    <source>
        <dbReference type="EMBL" id="ALR75769.1"/>
    </source>
</evidence>
<protein>
    <submittedName>
        <fullName evidence="1">Uncharacterized protein</fullName>
    </submittedName>
</protein>
<dbReference type="OrthoDB" id="6630246at2"/>
<evidence type="ECO:0000313" key="2">
    <source>
        <dbReference type="Proteomes" id="UP000069162"/>
    </source>
</evidence>
<reference evidence="2" key="1">
    <citation type="submission" date="2015-10" db="EMBL/GenBank/DDBJ databases">
        <title>Complete Genome Sequencing of Klebsiella sp. strain G5.</title>
        <authorList>
            <person name="Chan K.-G."/>
            <person name="Chen J.-W."/>
        </authorList>
    </citation>
    <scope>NUCLEOTIDE SEQUENCE [LARGE SCALE GENOMIC DNA]</scope>
    <source>
        <strain evidence="2">G5</strain>
    </source>
</reference>
<name>A0A806XAM7_9ENTR</name>
<proteinExistence type="predicted"/>
<dbReference type="EMBL" id="CP012871">
    <property type="protein sequence ID" value="ALR75769.1"/>
    <property type="molecule type" value="Genomic_DNA"/>
</dbReference>
<dbReference type="KEGG" id="kle:AO703_05455"/>
<gene>
    <name evidence="1" type="ORF">AO703_05455</name>
</gene>
<dbReference type="Proteomes" id="UP000069162">
    <property type="component" value="Chromosome"/>
</dbReference>
<organism evidence="1 2">
    <name type="scientific">[Enterobacter] lignolyticus</name>
    <dbReference type="NCBI Taxonomy" id="1334193"/>
    <lineage>
        <taxon>Bacteria</taxon>
        <taxon>Pseudomonadati</taxon>
        <taxon>Pseudomonadota</taxon>
        <taxon>Gammaproteobacteria</taxon>
        <taxon>Enterobacterales</taxon>
        <taxon>Enterobacteriaceae</taxon>
        <taxon>Pluralibacter</taxon>
    </lineage>
</organism>
<sequence length="70" mass="7866">MANISIGPSKRNFIVIIIPEFALRIFRLSLKVTITANTIAQDNTIFSATIRRMLVALQIGSKKDGYDSRR</sequence>
<dbReference type="AlphaFoldDB" id="A0A806XAM7"/>
<accession>A0A806XAM7</accession>